<dbReference type="EMBL" id="UINC01015701">
    <property type="protein sequence ID" value="SVA65925.1"/>
    <property type="molecule type" value="Genomic_DNA"/>
</dbReference>
<evidence type="ECO:0000256" key="5">
    <source>
        <dbReference type="ARBA" id="ARBA00022958"/>
    </source>
</evidence>
<feature type="domain" description="IMP dehydrogenase/GMP reductase" evidence="10">
    <location>
        <begin position="17"/>
        <end position="307"/>
    </location>
</feature>
<dbReference type="AlphaFoldDB" id="A0A381XME0"/>
<evidence type="ECO:0000256" key="2">
    <source>
        <dbReference type="ARBA" id="ARBA00015800"/>
    </source>
</evidence>
<evidence type="ECO:0000259" key="10">
    <source>
        <dbReference type="Pfam" id="PF00478"/>
    </source>
</evidence>
<evidence type="ECO:0000256" key="8">
    <source>
        <dbReference type="ARBA" id="ARBA00037691"/>
    </source>
</evidence>
<dbReference type="GO" id="GO:0003920">
    <property type="term" value="F:GMP reductase activity"/>
    <property type="evidence" value="ECO:0007669"/>
    <property type="project" value="UniProtKB-EC"/>
</dbReference>
<sequence length="314" mass="33743">MARTYTFYHSKKEWSGVPIMASNMDTTGTFEMHGELSLHGLVTCIARHYNKDGMPWHLAERRNKLCVMSGISDKEILEIVGVANTYSDVAFVGLDVANGYTINFVESVKHLRGLLPNATIIAGNVVTADMTAELILAGVDIVKVGVGPGSVCTTRTKTGIGYPQLSAVIECADAAHGVGGHIIADGGCNSSGDVVKAFAAGADFVMIAGMLAGHDECDGELIFKDDHPDPVGMKFYGMASKTAMDRHGHPNREYRGEEGKTVIVPYRGPVQDTVNDILSGIRSACTYVGANRLKDLTKCATFVRVNSTHNRIYE</sequence>
<evidence type="ECO:0000313" key="11">
    <source>
        <dbReference type="EMBL" id="SVA65925.1"/>
    </source>
</evidence>
<keyword evidence="4" id="KW-0521">NADP</keyword>
<keyword evidence="5" id="KW-0630">Potassium</keyword>
<dbReference type="GO" id="GO:0009117">
    <property type="term" value="P:nucleotide metabolic process"/>
    <property type="evidence" value="ECO:0007669"/>
    <property type="project" value="InterPro"/>
</dbReference>
<dbReference type="InterPro" id="IPR005993">
    <property type="entry name" value="GMPR"/>
</dbReference>
<dbReference type="Pfam" id="PF00478">
    <property type="entry name" value="IMPDH"/>
    <property type="match status" value="1"/>
</dbReference>
<gene>
    <name evidence="11" type="ORF">METZ01_LOCUS118779</name>
</gene>
<dbReference type="NCBIfam" id="NF003470">
    <property type="entry name" value="PRK05096.1"/>
    <property type="match status" value="1"/>
</dbReference>
<proteinExistence type="inferred from homology"/>
<dbReference type="GO" id="GO:0016616">
    <property type="term" value="F:oxidoreductase activity, acting on the CH-OH group of donors, NAD or NADP as acceptor"/>
    <property type="evidence" value="ECO:0007669"/>
    <property type="project" value="UniProtKB-ARBA"/>
</dbReference>
<dbReference type="GO" id="GO:1902560">
    <property type="term" value="C:GMP reductase complex"/>
    <property type="evidence" value="ECO:0007669"/>
    <property type="project" value="InterPro"/>
</dbReference>
<dbReference type="PROSITE" id="PS00487">
    <property type="entry name" value="IMP_DH_GMP_RED"/>
    <property type="match status" value="1"/>
</dbReference>
<reference evidence="11" key="1">
    <citation type="submission" date="2018-05" db="EMBL/GenBank/DDBJ databases">
        <authorList>
            <person name="Lanie J.A."/>
            <person name="Ng W.-L."/>
            <person name="Kazmierczak K.M."/>
            <person name="Andrzejewski T.M."/>
            <person name="Davidsen T.M."/>
            <person name="Wayne K.J."/>
            <person name="Tettelin H."/>
            <person name="Glass J.I."/>
            <person name="Rusch D."/>
            <person name="Podicherti R."/>
            <person name="Tsui H.-C.T."/>
            <person name="Winkler M.E."/>
        </authorList>
    </citation>
    <scope>NUCLEOTIDE SEQUENCE</scope>
</reference>
<dbReference type="InterPro" id="IPR015875">
    <property type="entry name" value="IMP_DH/GMP_Rdtase_CS"/>
</dbReference>
<keyword evidence="3" id="KW-0479">Metal-binding</keyword>
<evidence type="ECO:0000256" key="7">
    <source>
        <dbReference type="ARBA" id="ARBA00030699"/>
    </source>
</evidence>
<accession>A0A381XME0</accession>
<evidence type="ECO:0000256" key="3">
    <source>
        <dbReference type="ARBA" id="ARBA00022723"/>
    </source>
</evidence>
<comment type="catalytic activity">
    <reaction evidence="9">
        <text>IMP + NH4(+) + NADP(+) = GMP + NADPH + 2 H(+)</text>
        <dbReference type="Rhea" id="RHEA:17185"/>
        <dbReference type="ChEBI" id="CHEBI:15378"/>
        <dbReference type="ChEBI" id="CHEBI:28938"/>
        <dbReference type="ChEBI" id="CHEBI:57783"/>
        <dbReference type="ChEBI" id="CHEBI:58053"/>
        <dbReference type="ChEBI" id="CHEBI:58115"/>
        <dbReference type="ChEBI" id="CHEBI:58349"/>
        <dbReference type="EC" id="1.7.1.7"/>
    </reaction>
</comment>
<dbReference type="CDD" id="cd00381">
    <property type="entry name" value="IMPDH"/>
    <property type="match status" value="1"/>
</dbReference>
<dbReference type="SMART" id="SM01240">
    <property type="entry name" value="IMPDH"/>
    <property type="match status" value="1"/>
</dbReference>
<dbReference type="SUPFAM" id="SSF51412">
    <property type="entry name" value="Inosine monophosphate dehydrogenase (IMPDH)"/>
    <property type="match status" value="1"/>
</dbReference>
<dbReference type="Gene3D" id="3.20.20.70">
    <property type="entry name" value="Aldolase class I"/>
    <property type="match status" value="1"/>
</dbReference>
<keyword evidence="6" id="KW-0560">Oxidoreductase</keyword>
<name>A0A381XME0_9ZZZZ</name>
<evidence type="ECO:0000256" key="9">
    <source>
        <dbReference type="ARBA" id="ARBA00048616"/>
    </source>
</evidence>
<dbReference type="FunFam" id="3.20.20.70:FF:000424">
    <property type="entry name" value="Inosine-5'-monophosphate dehydrogenase 2"/>
    <property type="match status" value="1"/>
</dbReference>
<dbReference type="PANTHER" id="PTHR43170:SF5">
    <property type="entry name" value="GMP REDUCTASE"/>
    <property type="match status" value="1"/>
</dbReference>
<dbReference type="InterPro" id="IPR001093">
    <property type="entry name" value="IMP_DH_GMPRt"/>
</dbReference>
<evidence type="ECO:0000256" key="4">
    <source>
        <dbReference type="ARBA" id="ARBA00022857"/>
    </source>
</evidence>
<evidence type="ECO:0000256" key="6">
    <source>
        <dbReference type="ARBA" id="ARBA00023002"/>
    </source>
</evidence>
<dbReference type="PANTHER" id="PTHR43170">
    <property type="entry name" value="GMP REDUCTASE"/>
    <property type="match status" value="1"/>
</dbReference>
<organism evidence="11">
    <name type="scientific">marine metagenome</name>
    <dbReference type="NCBI Taxonomy" id="408172"/>
    <lineage>
        <taxon>unclassified sequences</taxon>
        <taxon>metagenomes</taxon>
        <taxon>ecological metagenomes</taxon>
    </lineage>
</organism>
<dbReference type="GO" id="GO:0046872">
    <property type="term" value="F:metal ion binding"/>
    <property type="evidence" value="ECO:0007669"/>
    <property type="project" value="UniProtKB-KW"/>
</dbReference>
<dbReference type="HAMAP" id="MF_00596">
    <property type="entry name" value="GMP_reduct_type1"/>
    <property type="match status" value="1"/>
</dbReference>
<dbReference type="EC" id="1.7.1.7" evidence="1"/>
<evidence type="ECO:0000256" key="1">
    <source>
        <dbReference type="ARBA" id="ARBA00012678"/>
    </source>
</evidence>
<protein>
    <recommendedName>
        <fullName evidence="2">GMP reductase</fullName>
        <ecNumber evidence="1">1.7.1.7</ecNumber>
    </recommendedName>
    <alternativeName>
        <fullName evidence="7">Guanosine 5'-monophosphate oxidoreductase</fullName>
    </alternativeName>
</protein>
<comment type="function">
    <text evidence="8">Catalyzes the irreversible NADPH-dependent deamination of GMP to IMP. It functions in the conversion of nucleobase, nucleoside and nucleotide derivatives of G to A nucleotides, and in maintaining the intracellular balance of A and G nucleotides.</text>
</comment>
<dbReference type="InterPro" id="IPR013785">
    <property type="entry name" value="Aldolase_TIM"/>
</dbReference>
<dbReference type="InterPro" id="IPR050139">
    <property type="entry name" value="GMP_reductase"/>
</dbReference>
<dbReference type="PIRSF" id="PIRSF000235">
    <property type="entry name" value="GMP_reductase"/>
    <property type="match status" value="1"/>
</dbReference>